<dbReference type="SMART" id="SM00028">
    <property type="entry name" value="TPR"/>
    <property type="match status" value="5"/>
</dbReference>
<reference evidence="5 6" key="1">
    <citation type="journal article" date="2014" name="BMC Genomics">
        <title>Comparison of environmental and isolate Sulfobacillus genomes reveals diverse carbon, sulfur, nitrogen, and hydrogen metabolisms.</title>
        <authorList>
            <person name="Justice N.B."/>
            <person name="Norman A."/>
            <person name="Brown C.T."/>
            <person name="Singh A."/>
            <person name="Thomas B.C."/>
            <person name="Banfield J.F."/>
        </authorList>
    </citation>
    <scope>NUCLEOTIDE SEQUENCE [LARGE SCALE GENOMIC DNA]</scope>
    <source>
        <strain evidence="5">AMDSBA5</strain>
    </source>
</reference>
<name>A0A2T2WZI4_SULTH</name>
<evidence type="ECO:0000256" key="1">
    <source>
        <dbReference type="ARBA" id="ARBA00022737"/>
    </source>
</evidence>
<protein>
    <submittedName>
        <fullName evidence="5">Uncharacterized protein</fullName>
    </submittedName>
</protein>
<evidence type="ECO:0000256" key="2">
    <source>
        <dbReference type="ARBA" id="ARBA00022803"/>
    </source>
</evidence>
<dbReference type="GO" id="GO:0035269">
    <property type="term" value="P:protein O-linked glycosylation via mannose"/>
    <property type="evidence" value="ECO:0007669"/>
    <property type="project" value="TreeGrafter"/>
</dbReference>
<dbReference type="Pfam" id="PF13432">
    <property type="entry name" value="TPR_16"/>
    <property type="match status" value="1"/>
</dbReference>
<feature type="chain" id="PRO_5038814977" evidence="4">
    <location>
        <begin position="23"/>
        <end position="262"/>
    </location>
</feature>
<evidence type="ECO:0000256" key="3">
    <source>
        <dbReference type="PROSITE-ProRule" id="PRU00339"/>
    </source>
</evidence>
<feature type="repeat" description="TPR" evidence="3">
    <location>
        <begin position="111"/>
        <end position="144"/>
    </location>
</feature>
<dbReference type="SUPFAM" id="SSF48452">
    <property type="entry name" value="TPR-like"/>
    <property type="match status" value="1"/>
</dbReference>
<dbReference type="PANTHER" id="PTHR44227:SF3">
    <property type="entry name" value="PROTEIN O-MANNOSYL-TRANSFERASE TMTC4"/>
    <property type="match status" value="1"/>
</dbReference>
<dbReference type="InterPro" id="IPR019734">
    <property type="entry name" value="TPR_rpt"/>
</dbReference>
<keyword evidence="1" id="KW-0677">Repeat</keyword>
<dbReference type="InterPro" id="IPR052346">
    <property type="entry name" value="O-mannosyl-transferase_TMTC"/>
</dbReference>
<keyword evidence="4" id="KW-0732">Signal</keyword>
<dbReference type="EMBL" id="PXYX01000011">
    <property type="protein sequence ID" value="PSR27650.1"/>
    <property type="molecule type" value="Genomic_DNA"/>
</dbReference>
<organism evidence="5 6">
    <name type="scientific">Sulfobacillus thermosulfidooxidans</name>
    <dbReference type="NCBI Taxonomy" id="28034"/>
    <lineage>
        <taxon>Bacteria</taxon>
        <taxon>Bacillati</taxon>
        <taxon>Bacillota</taxon>
        <taxon>Clostridia</taxon>
        <taxon>Eubacteriales</taxon>
        <taxon>Clostridiales Family XVII. Incertae Sedis</taxon>
        <taxon>Sulfobacillus</taxon>
    </lineage>
</organism>
<dbReference type="PROSITE" id="PS50005">
    <property type="entry name" value="TPR"/>
    <property type="match status" value="1"/>
</dbReference>
<dbReference type="AlphaFoldDB" id="A0A2T2WZI4"/>
<evidence type="ECO:0000313" key="5">
    <source>
        <dbReference type="EMBL" id="PSR27650.1"/>
    </source>
</evidence>
<comment type="caution">
    <text evidence="5">The sequence shown here is derived from an EMBL/GenBank/DDBJ whole genome shotgun (WGS) entry which is preliminary data.</text>
</comment>
<evidence type="ECO:0000313" key="6">
    <source>
        <dbReference type="Proteomes" id="UP000242705"/>
    </source>
</evidence>
<dbReference type="GO" id="GO:0030968">
    <property type="term" value="P:endoplasmic reticulum unfolded protein response"/>
    <property type="evidence" value="ECO:0007669"/>
    <property type="project" value="TreeGrafter"/>
</dbReference>
<evidence type="ECO:0000256" key="4">
    <source>
        <dbReference type="SAM" id="SignalP"/>
    </source>
</evidence>
<dbReference type="PANTHER" id="PTHR44227">
    <property type="match status" value="1"/>
</dbReference>
<dbReference type="Gene3D" id="1.25.40.10">
    <property type="entry name" value="Tetratricopeptide repeat domain"/>
    <property type="match status" value="1"/>
</dbReference>
<proteinExistence type="predicted"/>
<keyword evidence="2 3" id="KW-0802">TPR repeat</keyword>
<sequence>MHMMKKAIGVGFPLLLLPWLSACGSDAYLVPPQARNVPKEILMDQQAVEQRMQSIQFNLTRAITTEESAVVQDPTYAEGYSRLAQLFWQDHEPQAALIEAQKACQLQPSNVTYWNNLGQLALSTHHLRTASTAFHEALSHDPTNWTAYVGLGQVAIAQHQPNLAQVDATKALEFGGPQGPVFDLDGQVNQLKGNWNNAATFYRDAIAANPNWWQGYYDLAVVEVHWGEMSLAEQNLRQALSDNPGSSSAWLLLQSLPQTNKS</sequence>
<dbReference type="Proteomes" id="UP000242705">
    <property type="component" value="Unassembled WGS sequence"/>
</dbReference>
<accession>A0A2T2WZI4</accession>
<dbReference type="PROSITE" id="PS51257">
    <property type="entry name" value="PROKAR_LIPOPROTEIN"/>
    <property type="match status" value="1"/>
</dbReference>
<gene>
    <name evidence="5" type="ORF">C7B47_07355</name>
</gene>
<feature type="signal peptide" evidence="4">
    <location>
        <begin position="1"/>
        <end position="22"/>
    </location>
</feature>
<dbReference type="GO" id="GO:0000030">
    <property type="term" value="F:mannosyltransferase activity"/>
    <property type="evidence" value="ECO:0007669"/>
    <property type="project" value="TreeGrafter"/>
</dbReference>
<dbReference type="InterPro" id="IPR011990">
    <property type="entry name" value="TPR-like_helical_dom_sf"/>
</dbReference>